<protein>
    <submittedName>
        <fullName evidence="2">Uncharacterized protein</fullName>
    </submittedName>
</protein>
<gene>
    <name evidence="2" type="ORF">HPG69_012694</name>
</gene>
<evidence type="ECO:0000313" key="2">
    <source>
        <dbReference type="EMBL" id="KAF5915530.1"/>
    </source>
</evidence>
<name>A0A7J7EI97_DICBM</name>
<evidence type="ECO:0000256" key="1">
    <source>
        <dbReference type="SAM" id="MobiDB-lite"/>
    </source>
</evidence>
<dbReference type="EMBL" id="JACDTQ010002860">
    <property type="protein sequence ID" value="KAF5915530.1"/>
    <property type="molecule type" value="Genomic_DNA"/>
</dbReference>
<organism evidence="2 3">
    <name type="scientific">Diceros bicornis minor</name>
    <name type="common">South-central black rhinoceros</name>
    <dbReference type="NCBI Taxonomy" id="77932"/>
    <lineage>
        <taxon>Eukaryota</taxon>
        <taxon>Metazoa</taxon>
        <taxon>Chordata</taxon>
        <taxon>Craniata</taxon>
        <taxon>Vertebrata</taxon>
        <taxon>Euteleostomi</taxon>
        <taxon>Mammalia</taxon>
        <taxon>Eutheria</taxon>
        <taxon>Laurasiatheria</taxon>
        <taxon>Perissodactyla</taxon>
        <taxon>Rhinocerotidae</taxon>
        <taxon>Diceros</taxon>
    </lineage>
</organism>
<dbReference type="Proteomes" id="UP000551758">
    <property type="component" value="Unassembled WGS sequence"/>
</dbReference>
<dbReference type="AlphaFoldDB" id="A0A7J7EI97"/>
<evidence type="ECO:0000313" key="3">
    <source>
        <dbReference type="Proteomes" id="UP000551758"/>
    </source>
</evidence>
<keyword evidence="3" id="KW-1185">Reference proteome</keyword>
<reference evidence="2 3" key="1">
    <citation type="journal article" date="2020" name="Mol. Biol. Evol.">
        <title>Interspecific Gene Flow and the Evolution of Specialization in Black and White Rhinoceros.</title>
        <authorList>
            <person name="Moodley Y."/>
            <person name="Westbury M.V."/>
            <person name="Russo I.M."/>
            <person name="Gopalakrishnan S."/>
            <person name="Rakotoarivelo A."/>
            <person name="Olsen R.A."/>
            <person name="Prost S."/>
            <person name="Tunstall T."/>
            <person name="Ryder O.A."/>
            <person name="Dalen L."/>
            <person name="Bruford M.W."/>
        </authorList>
    </citation>
    <scope>NUCLEOTIDE SEQUENCE [LARGE SCALE GENOMIC DNA]</scope>
    <source>
        <strain evidence="2">SBR-YM</strain>
        <tissue evidence="2">Skin</tissue>
    </source>
</reference>
<proteinExistence type="predicted"/>
<feature type="region of interest" description="Disordered" evidence="1">
    <location>
        <begin position="1"/>
        <end position="21"/>
    </location>
</feature>
<sequence>MTNSCGYQPIRPRHGHQDSDTYLHRVSPTPRRTFQCPLPSHFFSLSFHALYLHPSFWVSFLFGVFQSYPLSFQVARAGHLGTNVIHHVYIR</sequence>
<comment type="caution">
    <text evidence="2">The sequence shown here is derived from an EMBL/GenBank/DDBJ whole genome shotgun (WGS) entry which is preliminary data.</text>
</comment>
<accession>A0A7J7EI97</accession>